<dbReference type="GO" id="GO:0010142">
    <property type="term" value="P:farnesyl diphosphate biosynthetic process, mevalonate pathway"/>
    <property type="evidence" value="ECO:0007669"/>
    <property type="project" value="TreeGrafter"/>
</dbReference>
<keyword evidence="6" id="KW-0547">Nucleotide-binding</keyword>
<dbReference type="InterPro" id="IPR014721">
    <property type="entry name" value="Ribsml_uS5_D2-typ_fold_subgr"/>
</dbReference>
<dbReference type="GO" id="GO:0005524">
    <property type="term" value="F:ATP binding"/>
    <property type="evidence" value="ECO:0007669"/>
    <property type="project" value="UniProtKB-KW"/>
</dbReference>
<dbReference type="InterPro" id="IPR016005">
    <property type="entry name" value="Erg8"/>
</dbReference>
<evidence type="ECO:0000313" key="15">
    <source>
        <dbReference type="Proteomes" id="UP001157974"/>
    </source>
</evidence>
<dbReference type="Gene3D" id="3.30.70.890">
    <property type="entry name" value="GHMP kinase, C-terminal domain"/>
    <property type="match status" value="1"/>
</dbReference>
<keyword evidence="4" id="KW-0444">Lipid biosynthesis</keyword>
<dbReference type="PANTHER" id="PTHR31814:SF2">
    <property type="entry name" value="PHOSPHOMEVALONATE KINASE"/>
    <property type="match status" value="1"/>
</dbReference>
<evidence type="ECO:0000256" key="11">
    <source>
        <dbReference type="ARBA" id="ARBA00023221"/>
    </source>
</evidence>
<proteinExistence type="inferred from homology"/>
<keyword evidence="5" id="KW-0808">Transferase</keyword>
<evidence type="ECO:0000313" key="14">
    <source>
        <dbReference type="EMBL" id="KAJ8902655.1"/>
    </source>
</evidence>
<dbReference type="InterPro" id="IPR013750">
    <property type="entry name" value="GHMP_kinase_C_dom"/>
</dbReference>
<dbReference type="InterPro" id="IPR035102">
    <property type="entry name" value="Phosphomevalonate_kinase"/>
</dbReference>
<dbReference type="SUPFAM" id="SSF54211">
    <property type="entry name" value="Ribosomal protein S5 domain 2-like"/>
    <property type="match status" value="1"/>
</dbReference>
<evidence type="ECO:0000256" key="2">
    <source>
        <dbReference type="ARBA" id="ARBA00006495"/>
    </source>
</evidence>
<dbReference type="InterPro" id="IPR006204">
    <property type="entry name" value="GHMP_kinase_N_dom"/>
</dbReference>
<accession>A0AAV8UJD1</accession>
<evidence type="ECO:0000256" key="7">
    <source>
        <dbReference type="ARBA" id="ARBA00022777"/>
    </source>
</evidence>
<evidence type="ECO:0000256" key="9">
    <source>
        <dbReference type="ARBA" id="ARBA00022955"/>
    </source>
</evidence>
<keyword evidence="11" id="KW-0753">Steroid metabolism</keyword>
<dbReference type="Pfam" id="PF08544">
    <property type="entry name" value="GHMP_kinases_C"/>
    <property type="match status" value="1"/>
</dbReference>
<dbReference type="InterPro" id="IPR020568">
    <property type="entry name" value="Ribosomal_Su5_D2-typ_SF"/>
</dbReference>
<dbReference type="GO" id="GO:0004631">
    <property type="term" value="F:phosphomevalonate kinase activity"/>
    <property type="evidence" value="ECO:0007669"/>
    <property type="project" value="UniProtKB-EC"/>
</dbReference>
<dbReference type="EMBL" id="JAMWBK010000008">
    <property type="protein sequence ID" value="KAJ8902655.1"/>
    <property type="molecule type" value="Genomic_DNA"/>
</dbReference>
<organism evidence="14 15">
    <name type="scientific">Rhodosorus marinus</name>
    <dbReference type="NCBI Taxonomy" id="101924"/>
    <lineage>
        <taxon>Eukaryota</taxon>
        <taxon>Rhodophyta</taxon>
        <taxon>Stylonematophyceae</taxon>
        <taxon>Stylonematales</taxon>
        <taxon>Stylonemataceae</taxon>
        <taxon>Rhodosorus</taxon>
    </lineage>
</organism>
<dbReference type="EC" id="2.7.4.2" evidence="3"/>
<dbReference type="GO" id="GO:0006694">
    <property type="term" value="P:steroid biosynthetic process"/>
    <property type="evidence" value="ECO:0007669"/>
    <property type="project" value="UniProtKB-KW"/>
</dbReference>
<dbReference type="Proteomes" id="UP001157974">
    <property type="component" value="Unassembled WGS sequence"/>
</dbReference>
<evidence type="ECO:0000256" key="10">
    <source>
        <dbReference type="ARBA" id="ARBA00023098"/>
    </source>
</evidence>
<dbReference type="PIRSF" id="PIRSF017288">
    <property type="entry name" value="PMK_GHMP_euk"/>
    <property type="match status" value="1"/>
</dbReference>
<protein>
    <recommendedName>
        <fullName evidence="3">phosphomevalonate kinase</fullName>
        <ecNumber evidence="3">2.7.4.2</ecNumber>
    </recommendedName>
</protein>
<sequence length="382" mass="40298">MGTIKISAPGKVMLCGAYVVLERPNPALVVSVSARFTVSVQLDNGIPGVEVSCPQISAKGQYDFRFLDEGGFELVLVGGTSVGAFVESALLTAVFTAYLHTSRQSVLSTLRKGLGILVKGDEEFYTKENGKTGLGSSAAVVAATVAAICTGLGWQGDTHAASQTAHCIAQHKIGSGFDISAAVRGSQRYIRFPPGRVPLEGISARPGFISVQSQACLDLTDLGETCEHLELPQGWDLVLGQVASGSSTPSMVKKVLSYKNSPDPDAQELWQAVISSNNQVELAIRKGSVDESKSSFARYRKNLRELGDKSGVPIEPAEIRPILDATCKVQGVIHAGVPGAGGFDSICALIENSSAREPVEKLWKSMGVNPLNVRIDGKGLVS</sequence>
<dbReference type="AlphaFoldDB" id="A0AAV8UJD1"/>
<dbReference type="GO" id="GO:0019287">
    <property type="term" value="P:isopentenyl diphosphate biosynthetic process, mevalonate pathway"/>
    <property type="evidence" value="ECO:0007669"/>
    <property type="project" value="TreeGrafter"/>
</dbReference>
<dbReference type="PANTHER" id="PTHR31814">
    <property type="match status" value="1"/>
</dbReference>
<dbReference type="InterPro" id="IPR036554">
    <property type="entry name" value="GHMP_kinase_C_sf"/>
</dbReference>
<evidence type="ECO:0000259" key="13">
    <source>
        <dbReference type="Pfam" id="PF08544"/>
    </source>
</evidence>
<keyword evidence="9" id="KW-0752">Steroid biosynthesis</keyword>
<feature type="domain" description="GHMP kinase N-terminal" evidence="12">
    <location>
        <begin position="131"/>
        <end position="185"/>
    </location>
</feature>
<evidence type="ECO:0000256" key="6">
    <source>
        <dbReference type="ARBA" id="ARBA00022741"/>
    </source>
</evidence>
<evidence type="ECO:0000256" key="3">
    <source>
        <dbReference type="ARBA" id="ARBA00012958"/>
    </source>
</evidence>
<keyword evidence="15" id="KW-1185">Reference proteome</keyword>
<keyword evidence="10" id="KW-0443">Lipid metabolism</keyword>
<keyword evidence="7" id="KW-0418">Kinase</keyword>
<feature type="domain" description="GHMP kinase C-terminal" evidence="13">
    <location>
        <begin position="296"/>
        <end position="361"/>
    </location>
</feature>
<comment type="caution">
    <text evidence="14">The sequence shown here is derived from an EMBL/GenBank/DDBJ whole genome shotgun (WGS) entry which is preliminary data.</text>
</comment>
<evidence type="ECO:0000256" key="5">
    <source>
        <dbReference type="ARBA" id="ARBA00022679"/>
    </source>
</evidence>
<name>A0AAV8UJD1_9RHOD</name>
<evidence type="ECO:0000256" key="8">
    <source>
        <dbReference type="ARBA" id="ARBA00022840"/>
    </source>
</evidence>
<keyword evidence="8" id="KW-0067">ATP-binding</keyword>
<comment type="pathway">
    <text evidence="1">Isoprenoid biosynthesis; isopentenyl diphosphate biosynthesis via mevalonate pathway; isopentenyl diphosphate from (R)-mevalonate: step 2/3.</text>
</comment>
<dbReference type="SUPFAM" id="SSF55060">
    <property type="entry name" value="GHMP Kinase, C-terminal domain"/>
    <property type="match status" value="1"/>
</dbReference>
<evidence type="ECO:0000259" key="12">
    <source>
        <dbReference type="Pfam" id="PF00288"/>
    </source>
</evidence>
<dbReference type="Pfam" id="PF00288">
    <property type="entry name" value="GHMP_kinases_N"/>
    <property type="match status" value="1"/>
</dbReference>
<dbReference type="Gene3D" id="3.30.230.10">
    <property type="match status" value="1"/>
</dbReference>
<gene>
    <name evidence="14" type="ORF">NDN08_005975</name>
</gene>
<evidence type="ECO:0000256" key="1">
    <source>
        <dbReference type="ARBA" id="ARBA00005017"/>
    </source>
</evidence>
<reference evidence="14 15" key="1">
    <citation type="journal article" date="2023" name="Nat. Commun.">
        <title>Origin of minicircular mitochondrial genomes in red algae.</title>
        <authorList>
            <person name="Lee Y."/>
            <person name="Cho C.H."/>
            <person name="Lee Y.M."/>
            <person name="Park S.I."/>
            <person name="Yang J.H."/>
            <person name="West J.A."/>
            <person name="Bhattacharya D."/>
            <person name="Yoon H.S."/>
        </authorList>
    </citation>
    <scope>NUCLEOTIDE SEQUENCE [LARGE SCALE GENOMIC DNA]</scope>
    <source>
        <strain evidence="14 15">CCMP1338</strain>
        <tissue evidence="14">Whole cell</tissue>
    </source>
</reference>
<evidence type="ECO:0000256" key="4">
    <source>
        <dbReference type="ARBA" id="ARBA00022516"/>
    </source>
</evidence>
<comment type="similarity">
    <text evidence="2">Belongs to the GHMP kinase family. Mevalonate kinase subfamily.</text>
</comment>
<dbReference type="GO" id="GO:0005777">
    <property type="term" value="C:peroxisome"/>
    <property type="evidence" value="ECO:0007669"/>
    <property type="project" value="TreeGrafter"/>
</dbReference>